<feature type="region of interest" description="Disordered" evidence="1">
    <location>
        <begin position="75"/>
        <end position="95"/>
    </location>
</feature>
<proteinExistence type="predicted"/>
<dbReference type="EMBL" id="JBITYG010000001">
    <property type="protein sequence ID" value="MFI9099987.1"/>
    <property type="molecule type" value="Genomic_DNA"/>
</dbReference>
<organism evidence="3 4">
    <name type="scientific">Streptomyces fildesensis</name>
    <dbReference type="NCBI Taxonomy" id="375757"/>
    <lineage>
        <taxon>Bacteria</taxon>
        <taxon>Bacillati</taxon>
        <taxon>Actinomycetota</taxon>
        <taxon>Actinomycetes</taxon>
        <taxon>Kitasatosporales</taxon>
        <taxon>Streptomycetaceae</taxon>
        <taxon>Streptomyces</taxon>
    </lineage>
</organism>
<keyword evidence="2" id="KW-0812">Transmembrane</keyword>
<dbReference type="RefSeq" id="WP_399644664.1">
    <property type="nucleotide sequence ID" value="NZ_JBITYG010000001.1"/>
</dbReference>
<feature type="transmembrane region" description="Helical" evidence="2">
    <location>
        <begin position="9"/>
        <end position="31"/>
    </location>
</feature>
<keyword evidence="4" id="KW-1185">Reference proteome</keyword>
<dbReference type="Proteomes" id="UP001614394">
    <property type="component" value="Unassembled WGS sequence"/>
</dbReference>
<comment type="caution">
    <text evidence="3">The sequence shown here is derived from an EMBL/GenBank/DDBJ whole genome shotgun (WGS) entry which is preliminary data.</text>
</comment>
<sequence length="95" mass="10100">MFRYTAMRFGLFVGCFAVIWGLVSLRILPAGLGGSNLLWVALLALVISAPLSFVLLRGARDAASAQVSARVERSRANFAKNQSAEDAADDAARTA</sequence>
<keyword evidence="2" id="KW-0472">Membrane</keyword>
<dbReference type="InterPro" id="IPR025323">
    <property type="entry name" value="DUF4229"/>
</dbReference>
<evidence type="ECO:0000256" key="1">
    <source>
        <dbReference type="SAM" id="MobiDB-lite"/>
    </source>
</evidence>
<evidence type="ECO:0000313" key="3">
    <source>
        <dbReference type="EMBL" id="MFI9099987.1"/>
    </source>
</evidence>
<accession>A0ABW8C266</accession>
<reference evidence="3 4" key="1">
    <citation type="submission" date="2024-10" db="EMBL/GenBank/DDBJ databases">
        <title>The Natural Products Discovery Center: Release of the First 8490 Sequenced Strains for Exploring Actinobacteria Biosynthetic Diversity.</title>
        <authorList>
            <person name="Kalkreuter E."/>
            <person name="Kautsar S.A."/>
            <person name="Yang D."/>
            <person name="Bader C.D."/>
            <person name="Teijaro C.N."/>
            <person name="Fluegel L."/>
            <person name="Davis C.M."/>
            <person name="Simpson J.R."/>
            <person name="Lauterbach L."/>
            <person name="Steele A.D."/>
            <person name="Gui C."/>
            <person name="Meng S."/>
            <person name="Li G."/>
            <person name="Viehrig K."/>
            <person name="Ye F."/>
            <person name="Su P."/>
            <person name="Kiefer A.F."/>
            <person name="Nichols A."/>
            <person name="Cepeda A.J."/>
            <person name="Yan W."/>
            <person name="Fan B."/>
            <person name="Jiang Y."/>
            <person name="Adhikari A."/>
            <person name="Zheng C.-J."/>
            <person name="Schuster L."/>
            <person name="Cowan T.M."/>
            <person name="Smanski M.J."/>
            <person name="Chevrette M.G."/>
            <person name="De Carvalho L.P.S."/>
            <person name="Shen B."/>
        </authorList>
    </citation>
    <scope>NUCLEOTIDE SEQUENCE [LARGE SCALE GENOMIC DNA]</scope>
    <source>
        <strain evidence="3 4">NPDC053399</strain>
    </source>
</reference>
<feature type="transmembrane region" description="Helical" evidence="2">
    <location>
        <begin position="37"/>
        <end position="56"/>
    </location>
</feature>
<dbReference type="Pfam" id="PF14012">
    <property type="entry name" value="DUF4229"/>
    <property type="match status" value="1"/>
</dbReference>
<evidence type="ECO:0000256" key="2">
    <source>
        <dbReference type="SAM" id="Phobius"/>
    </source>
</evidence>
<gene>
    <name evidence="3" type="ORF">ACIGXA_05650</name>
</gene>
<keyword evidence="2" id="KW-1133">Transmembrane helix</keyword>
<evidence type="ECO:0000313" key="4">
    <source>
        <dbReference type="Proteomes" id="UP001614394"/>
    </source>
</evidence>
<protein>
    <submittedName>
        <fullName evidence="3">DUF4229 domain-containing protein</fullName>
    </submittedName>
</protein>
<name>A0ABW8C266_9ACTN</name>